<organism evidence="1">
    <name type="scientific">viral metagenome</name>
    <dbReference type="NCBI Taxonomy" id="1070528"/>
    <lineage>
        <taxon>unclassified sequences</taxon>
        <taxon>metagenomes</taxon>
        <taxon>organismal metagenomes</taxon>
    </lineage>
</organism>
<reference evidence="1" key="1">
    <citation type="journal article" date="2020" name="Nature">
        <title>Giant virus diversity and host interactions through global metagenomics.</title>
        <authorList>
            <person name="Schulz F."/>
            <person name="Roux S."/>
            <person name="Paez-Espino D."/>
            <person name="Jungbluth S."/>
            <person name="Walsh D.A."/>
            <person name="Denef V.J."/>
            <person name="McMahon K.D."/>
            <person name="Konstantinidis K.T."/>
            <person name="Eloe-Fadrosh E.A."/>
            <person name="Kyrpides N.C."/>
            <person name="Woyke T."/>
        </authorList>
    </citation>
    <scope>NUCLEOTIDE SEQUENCE</scope>
    <source>
        <strain evidence="1">GVMAG-M-3300023184-13</strain>
    </source>
</reference>
<proteinExistence type="predicted"/>
<dbReference type="AlphaFoldDB" id="A0A6C0HM48"/>
<evidence type="ECO:0000313" key="1">
    <source>
        <dbReference type="EMBL" id="QHT81569.1"/>
    </source>
</evidence>
<protein>
    <submittedName>
        <fullName evidence="1">Uncharacterized protein</fullName>
    </submittedName>
</protein>
<name>A0A6C0HM48_9ZZZZ</name>
<sequence>MSLSKDENNSYFIDNLNTIANIKAGNKLYIDTTITPNMIKIDDSFMLQGIWRYYNNISRKDAIYILNKIYSDIEMYINTLVIKDKERMKRNNTNIKISNALSTLIILFTSKISYSIAGIEQLQITYANDVDTCEELNKIKRKGTLICESFSYMI</sequence>
<accession>A0A6C0HM48</accession>
<dbReference type="EMBL" id="MN739985">
    <property type="protein sequence ID" value="QHT81569.1"/>
    <property type="molecule type" value="Genomic_DNA"/>
</dbReference>